<keyword evidence="1" id="KW-0175">Coiled coil</keyword>
<feature type="coiled-coil region" evidence="1">
    <location>
        <begin position="290"/>
        <end position="317"/>
    </location>
</feature>
<proteinExistence type="predicted"/>
<feature type="region of interest" description="Disordered" evidence="2">
    <location>
        <begin position="132"/>
        <end position="172"/>
    </location>
</feature>
<dbReference type="EMBL" id="ML977033">
    <property type="protein sequence ID" value="KAF1949714.1"/>
    <property type="molecule type" value="Genomic_DNA"/>
</dbReference>
<protein>
    <submittedName>
        <fullName evidence="3">Uncharacterized protein</fullName>
    </submittedName>
</protein>
<name>A0A6A5TBZ7_9PLEO</name>
<evidence type="ECO:0000256" key="1">
    <source>
        <dbReference type="SAM" id="Coils"/>
    </source>
</evidence>
<feature type="compositionally biased region" description="Basic and acidic residues" evidence="2">
    <location>
        <begin position="203"/>
        <end position="240"/>
    </location>
</feature>
<evidence type="ECO:0000313" key="3">
    <source>
        <dbReference type="EMBL" id="KAF1949714.1"/>
    </source>
</evidence>
<feature type="compositionally biased region" description="Basic and acidic residues" evidence="2">
    <location>
        <begin position="263"/>
        <end position="273"/>
    </location>
</feature>
<gene>
    <name evidence="3" type="ORF">CC80DRAFT_254236</name>
</gene>
<feature type="region of interest" description="Disordered" evidence="2">
    <location>
        <begin position="203"/>
        <end position="290"/>
    </location>
</feature>
<evidence type="ECO:0000313" key="4">
    <source>
        <dbReference type="Proteomes" id="UP000800035"/>
    </source>
</evidence>
<dbReference type="OrthoDB" id="3733663at2759"/>
<keyword evidence="4" id="KW-1185">Reference proteome</keyword>
<evidence type="ECO:0000256" key="2">
    <source>
        <dbReference type="SAM" id="MobiDB-lite"/>
    </source>
</evidence>
<sequence>MASFGPPKTQDGTAGDPIPLSDSDDEVPSRLTIQVADEQRPATTGAKEAPRAALPSRPKPTSMPKSTLPSELTPAFPTKPMPTADADSDSEKWTFDDILSAANAAGMTVCPTSVSDKDPEALNKALEAEERRERTVFARKTHLAPAQAATKTRSDPLKTNQNRAGLLKRPLVNTEPEGDVIKMRDDKAEKDERLSKKVKMLDEQVEEKKRAAVSEAAREKEAASKKRSAFMEKETLKTNADENVNMGGNEDDKLLKKNTLLSEKQREETDVARPDPSLFSTWNSDKSLSKDEKEEMLRQFVEELDRKVEEKNAAEAARLALVASQGPAAQPIDLNSDEEGLTDDDIDEDENVPEPDPYAYRPLQGPIPSDSSNTIPSLPPGLSFASWSTELRYLTKNRAFVGDDLHDPQWSEKMGMRSRRNMAHAKLIDGRYGIDAQKACAACTEKGRRCRVYHPRMAMWPNINNLVHFGIRCADRRDNTHVAHACEAHWSTKGGPHWVVE</sequence>
<feature type="region of interest" description="Disordered" evidence="2">
    <location>
        <begin position="1"/>
        <end position="92"/>
    </location>
</feature>
<dbReference type="Proteomes" id="UP000800035">
    <property type="component" value="Unassembled WGS sequence"/>
</dbReference>
<dbReference type="AlphaFoldDB" id="A0A6A5TBZ7"/>
<feature type="compositionally biased region" description="Acidic residues" evidence="2">
    <location>
        <begin position="335"/>
        <end position="353"/>
    </location>
</feature>
<reference evidence="3" key="1">
    <citation type="journal article" date="2020" name="Stud. Mycol.">
        <title>101 Dothideomycetes genomes: a test case for predicting lifestyles and emergence of pathogens.</title>
        <authorList>
            <person name="Haridas S."/>
            <person name="Albert R."/>
            <person name="Binder M."/>
            <person name="Bloem J."/>
            <person name="Labutti K."/>
            <person name="Salamov A."/>
            <person name="Andreopoulos B."/>
            <person name="Baker S."/>
            <person name="Barry K."/>
            <person name="Bills G."/>
            <person name="Bluhm B."/>
            <person name="Cannon C."/>
            <person name="Castanera R."/>
            <person name="Culley D."/>
            <person name="Daum C."/>
            <person name="Ezra D."/>
            <person name="Gonzalez J."/>
            <person name="Henrissat B."/>
            <person name="Kuo A."/>
            <person name="Liang C."/>
            <person name="Lipzen A."/>
            <person name="Lutzoni F."/>
            <person name="Magnuson J."/>
            <person name="Mondo S."/>
            <person name="Nolan M."/>
            <person name="Ohm R."/>
            <person name="Pangilinan J."/>
            <person name="Park H.-J."/>
            <person name="Ramirez L."/>
            <person name="Alfaro M."/>
            <person name="Sun H."/>
            <person name="Tritt A."/>
            <person name="Yoshinaga Y."/>
            <person name="Zwiers L.-H."/>
            <person name="Turgeon B."/>
            <person name="Goodwin S."/>
            <person name="Spatafora J."/>
            <person name="Crous P."/>
            <person name="Grigoriev I."/>
        </authorList>
    </citation>
    <scope>NUCLEOTIDE SEQUENCE</scope>
    <source>
        <strain evidence="3">CBS 675.92</strain>
    </source>
</reference>
<organism evidence="3 4">
    <name type="scientific">Byssothecium circinans</name>
    <dbReference type="NCBI Taxonomy" id="147558"/>
    <lineage>
        <taxon>Eukaryota</taxon>
        <taxon>Fungi</taxon>
        <taxon>Dikarya</taxon>
        <taxon>Ascomycota</taxon>
        <taxon>Pezizomycotina</taxon>
        <taxon>Dothideomycetes</taxon>
        <taxon>Pleosporomycetidae</taxon>
        <taxon>Pleosporales</taxon>
        <taxon>Massarineae</taxon>
        <taxon>Massarinaceae</taxon>
        <taxon>Byssothecium</taxon>
    </lineage>
</organism>
<accession>A0A6A5TBZ7</accession>
<feature type="region of interest" description="Disordered" evidence="2">
    <location>
        <begin position="325"/>
        <end position="376"/>
    </location>
</feature>